<protein>
    <submittedName>
        <fullName evidence="2">Uncharacterized protein</fullName>
    </submittedName>
</protein>
<keyword evidence="1" id="KW-0472">Membrane</keyword>
<proteinExistence type="predicted"/>
<feature type="transmembrane region" description="Helical" evidence="1">
    <location>
        <begin position="40"/>
        <end position="64"/>
    </location>
</feature>
<accession>A0A7S3IPT4</accession>
<sequence>MRLLGVLGLARLVALGHHFQVLDLLHEFDGLQLGHLEAFKLFVVILEVVSLWILEIGLLILFILEVLAEGQHHIHQQHQKCSRSENHYYKRAIDSGVALEGWLIVRLVP</sequence>
<dbReference type="AlphaFoldDB" id="A0A7S3IPT4"/>
<keyword evidence="1" id="KW-1133">Transmembrane helix</keyword>
<evidence type="ECO:0000256" key="1">
    <source>
        <dbReference type="SAM" id="Phobius"/>
    </source>
</evidence>
<keyword evidence="1" id="KW-0812">Transmembrane</keyword>
<evidence type="ECO:0000313" key="2">
    <source>
        <dbReference type="EMBL" id="CAE0329534.1"/>
    </source>
</evidence>
<gene>
    <name evidence="2" type="ORF">SINC0208_LOCUS10164</name>
</gene>
<name>A0A7S3IPT4_9SPIT</name>
<organism evidence="2">
    <name type="scientific">Strombidium inclinatum</name>
    <dbReference type="NCBI Taxonomy" id="197538"/>
    <lineage>
        <taxon>Eukaryota</taxon>
        <taxon>Sar</taxon>
        <taxon>Alveolata</taxon>
        <taxon>Ciliophora</taxon>
        <taxon>Intramacronucleata</taxon>
        <taxon>Spirotrichea</taxon>
        <taxon>Oligotrichia</taxon>
        <taxon>Strombidiidae</taxon>
        <taxon>Strombidium</taxon>
    </lineage>
</organism>
<reference evidence="2" key="1">
    <citation type="submission" date="2021-01" db="EMBL/GenBank/DDBJ databases">
        <authorList>
            <person name="Corre E."/>
            <person name="Pelletier E."/>
            <person name="Niang G."/>
            <person name="Scheremetjew M."/>
            <person name="Finn R."/>
            <person name="Kale V."/>
            <person name="Holt S."/>
            <person name="Cochrane G."/>
            <person name="Meng A."/>
            <person name="Brown T."/>
            <person name="Cohen L."/>
        </authorList>
    </citation>
    <scope>NUCLEOTIDE SEQUENCE</scope>
    <source>
        <strain evidence="2">S3</strain>
    </source>
</reference>
<dbReference type="EMBL" id="HBIH01025407">
    <property type="protein sequence ID" value="CAE0329534.1"/>
    <property type="molecule type" value="Transcribed_RNA"/>
</dbReference>